<name>A0A7W3XVA1_9ACTN</name>
<comment type="caution">
    <text evidence="2">The sequence shown here is derived from an EMBL/GenBank/DDBJ whole genome shotgun (WGS) entry which is preliminary data.</text>
</comment>
<organism evidence="2 3">
    <name type="scientific">Streptomyces calidiresistens</name>
    <dbReference type="NCBI Taxonomy" id="1485586"/>
    <lineage>
        <taxon>Bacteria</taxon>
        <taxon>Bacillati</taxon>
        <taxon>Actinomycetota</taxon>
        <taxon>Actinomycetes</taxon>
        <taxon>Kitasatosporales</taxon>
        <taxon>Streptomycetaceae</taxon>
        <taxon>Streptomyces</taxon>
    </lineage>
</organism>
<dbReference type="AlphaFoldDB" id="A0A7W3XVA1"/>
<protein>
    <submittedName>
        <fullName evidence="2">NUDIX domain-containing protein</fullName>
    </submittedName>
</protein>
<reference evidence="3" key="1">
    <citation type="submission" date="2019-10" db="EMBL/GenBank/DDBJ databases">
        <title>Streptomyces sp. nov., a novel actinobacterium isolated from alkaline environment.</title>
        <authorList>
            <person name="Golinska P."/>
        </authorList>
    </citation>
    <scope>NUCLEOTIDE SEQUENCE [LARGE SCALE GENOMIC DNA]</scope>
    <source>
        <strain evidence="3">DSM 42108</strain>
    </source>
</reference>
<dbReference type="CDD" id="cd02883">
    <property type="entry name" value="NUDIX_Hydrolase"/>
    <property type="match status" value="1"/>
</dbReference>
<dbReference type="EMBL" id="VKHS01000050">
    <property type="protein sequence ID" value="MBB0228755.1"/>
    <property type="molecule type" value="Genomic_DNA"/>
</dbReference>
<dbReference type="InterPro" id="IPR015797">
    <property type="entry name" value="NUDIX_hydrolase-like_dom_sf"/>
</dbReference>
<evidence type="ECO:0000313" key="3">
    <source>
        <dbReference type="Proteomes" id="UP000530234"/>
    </source>
</evidence>
<dbReference type="PROSITE" id="PS51462">
    <property type="entry name" value="NUDIX"/>
    <property type="match status" value="1"/>
</dbReference>
<sequence length="147" mass="16025">MPVRQVYGFCFDDTGRVLLREDGGRHGLPGGTPEPGESVPATLARECHEESRILIGEPVPIGYQEVVGDGRPPYAQLRMAARITEFLPREPDPDTGRTYGRLLVPPEKAPALLDWGIEGLLQVADAVRAAHCPDPDPAAGRSHIRRD</sequence>
<evidence type="ECO:0000259" key="1">
    <source>
        <dbReference type="PROSITE" id="PS51462"/>
    </source>
</evidence>
<proteinExistence type="predicted"/>
<dbReference type="SUPFAM" id="SSF55811">
    <property type="entry name" value="Nudix"/>
    <property type="match status" value="1"/>
</dbReference>
<gene>
    <name evidence="2" type="ORF">FOE67_04315</name>
</gene>
<dbReference type="Pfam" id="PF00293">
    <property type="entry name" value="NUDIX"/>
    <property type="match status" value="1"/>
</dbReference>
<dbReference type="InterPro" id="IPR000086">
    <property type="entry name" value="NUDIX_hydrolase_dom"/>
</dbReference>
<accession>A0A7W3XVA1</accession>
<feature type="domain" description="Nudix hydrolase" evidence="1">
    <location>
        <begin position="1"/>
        <end position="127"/>
    </location>
</feature>
<keyword evidence="3" id="KW-1185">Reference proteome</keyword>
<dbReference type="Proteomes" id="UP000530234">
    <property type="component" value="Unassembled WGS sequence"/>
</dbReference>
<dbReference type="Gene3D" id="3.90.79.10">
    <property type="entry name" value="Nucleoside Triphosphate Pyrophosphohydrolase"/>
    <property type="match status" value="1"/>
</dbReference>
<evidence type="ECO:0000313" key="2">
    <source>
        <dbReference type="EMBL" id="MBB0228755.1"/>
    </source>
</evidence>